<keyword evidence="4" id="KW-1185">Reference proteome</keyword>
<feature type="region of interest" description="Disordered" evidence="1">
    <location>
        <begin position="722"/>
        <end position="781"/>
    </location>
</feature>
<evidence type="ECO:0000259" key="2">
    <source>
        <dbReference type="Pfam" id="PF17667"/>
    </source>
</evidence>
<dbReference type="PANTHER" id="PTHR38248">
    <property type="entry name" value="FUNK1 6"/>
    <property type="match status" value="1"/>
</dbReference>
<accession>A0A369KGR0</accession>
<dbReference type="AlphaFoldDB" id="A0A369KGR0"/>
<proteinExistence type="predicted"/>
<dbReference type="InterPro" id="IPR011009">
    <property type="entry name" value="Kinase-like_dom_sf"/>
</dbReference>
<dbReference type="SUPFAM" id="SSF56112">
    <property type="entry name" value="Protein kinase-like (PK-like)"/>
    <property type="match status" value="1"/>
</dbReference>
<name>A0A369KGR0_HYPMA</name>
<sequence length="781" mass="87533">MPSSSSSSQTPMTPRSGSREELNAAIADPSPRPSQTTGPVTPPRGPASALPAHIAEMTGTPLAYRSSTAGPYTSNHHFSSPRMQRMASEMSSKFVGHMSPMRFLDEFLPRQADLNKPWKWDQAIQKKLTAVANKRKETDMYQPLIDILAVACGDKLVLVNSGSHVDKDCGILVPEGLKPDVSAYEPDYKDNQPVIKVTDFSLLEFHMEFKKTVNDDGFDDVGNTFERTTENGIDTRGQIATYATAQLGLQFRTHVFSVLLCGTYARFIRWDRTGAIVSSRFNYAKTDLLLEFVWRFALASPEVRGRDLSVSRPTAEEAQKARSGLGSACADTRLLKFTVVDDSTNESLAFVGNEPVLKGNSSPVGRATRTFKVWDLKHNRIVLLKDTWRVDLPGMEKEGEIYKTLHEKGVPRISDIVCAGDVHAVPSSGADNHRTRTHWYGTTKWLTRAAKWKQIEGLRPHSHYRIVLGTIGTDLTKFASSKILVTAARDALRALVAAYRDANIMHRDISVGNIMIVDTGGLLIDWDLAKRFTLDPKTKEPIFSGPRQSDRSGTWQFISAWLLQTSNPRPHTLADDMESLLHVLNWVALRYMPHAMTPARLDSTLYSVFDASHKEENGQWAVDTSKESFLTGPVMGTIGLKNEVMKELLIDLAYTFAVQYIPRPPARAFTNFEALQEKGESVKEKWSAMDDRLVNDAKWYLWRVEQRTSLYWMEGRLTEAVDNGELPDDDPSIENKLPPPNESRMKRKLPEVLAENDRLGPRRKTGENGEFISSEVQAFDE</sequence>
<evidence type="ECO:0000256" key="1">
    <source>
        <dbReference type="SAM" id="MobiDB-lite"/>
    </source>
</evidence>
<dbReference type="EMBL" id="LUEZ02000009">
    <property type="protein sequence ID" value="RDB30106.1"/>
    <property type="molecule type" value="Genomic_DNA"/>
</dbReference>
<evidence type="ECO:0000313" key="4">
    <source>
        <dbReference type="Proteomes" id="UP000076154"/>
    </source>
</evidence>
<dbReference type="Pfam" id="PF17667">
    <property type="entry name" value="Pkinase_fungal"/>
    <property type="match status" value="1"/>
</dbReference>
<dbReference type="InParanoid" id="A0A369KGR0"/>
<dbReference type="OrthoDB" id="2739948at2759"/>
<dbReference type="InterPro" id="IPR040976">
    <property type="entry name" value="Pkinase_fungal"/>
</dbReference>
<dbReference type="Proteomes" id="UP000076154">
    <property type="component" value="Unassembled WGS sequence"/>
</dbReference>
<dbReference type="Gene3D" id="1.10.510.10">
    <property type="entry name" value="Transferase(Phosphotransferase) domain 1"/>
    <property type="match status" value="1"/>
</dbReference>
<reference evidence="3" key="1">
    <citation type="submission" date="2018-04" db="EMBL/GenBank/DDBJ databases">
        <title>Whole genome sequencing of Hypsizygus marmoreus.</title>
        <authorList>
            <person name="Choi I.-G."/>
            <person name="Min B."/>
            <person name="Kim J.-G."/>
            <person name="Kim S."/>
            <person name="Oh Y.-L."/>
            <person name="Kong W.-S."/>
            <person name="Park H."/>
            <person name="Jeong J."/>
            <person name="Song E.-S."/>
        </authorList>
    </citation>
    <scope>NUCLEOTIDE SEQUENCE [LARGE SCALE GENOMIC DNA]</scope>
    <source>
        <strain evidence="3">51987-8</strain>
    </source>
</reference>
<protein>
    <recommendedName>
        <fullName evidence="2">Fungal-type protein kinase domain-containing protein</fullName>
    </recommendedName>
</protein>
<feature type="domain" description="Fungal-type protein kinase" evidence="2">
    <location>
        <begin position="232"/>
        <end position="587"/>
    </location>
</feature>
<organism evidence="3 4">
    <name type="scientific">Hypsizygus marmoreus</name>
    <name type="common">White beech mushroom</name>
    <name type="synonym">Agaricus marmoreus</name>
    <dbReference type="NCBI Taxonomy" id="39966"/>
    <lineage>
        <taxon>Eukaryota</taxon>
        <taxon>Fungi</taxon>
        <taxon>Dikarya</taxon>
        <taxon>Basidiomycota</taxon>
        <taxon>Agaricomycotina</taxon>
        <taxon>Agaricomycetes</taxon>
        <taxon>Agaricomycetidae</taxon>
        <taxon>Agaricales</taxon>
        <taxon>Tricholomatineae</taxon>
        <taxon>Lyophyllaceae</taxon>
        <taxon>Hypsizygus</taxon>
    </lineage>
</organism>
<gene>
    <name evidence="3" type="ORF">Hypma_013849</name>
</gene>
<evidence type="ECO:0000313" key="3">
    <source>
        <dbReference type="EMBL" id="RDB30106.1"/>
    </source>
</evidence>
<dbReference type="PANTHER" id="PTHR38248:SF2">
    <property type="entry name" value="FUNK1 11"/>
    <property type="match status" value="1"/>
</dbReference>
<feature type="compositionally biased region" description="Basic and acidic residues" evidence="1">
    <location>
        <begin position="755"/>
        <end position="767"/>
    </location>
</feature>
<feature type="region of interest" description="Disordered" evidence="1">
    <location>
        <begin position="1"/>
        <end position="50"/>
    </location>
</feature>
<comment type="caution">
    <text evidence="3">The sequence shown here is derived from an EMBL/GenBank/DDBJ whole genome shotgun (WGS) entry which is preliminary data.</text>
</comment>